<comment type="caution">
    <text evidence="3">The sequence shown here is derived from an EMBL/GenBank/DDBJ whole genome shotgun (WGS) entry which is preliminary data.</text>
</comment>
<gene>
    <name evidence="3" type="ORF">AXG93_725s1070</name>
</gene>
<name>A0A176WDU6_MARPO</name>
<keyword evidence="2" id="KW-1133">Transmembrane helix</keyword>
<protein>
    <submittedName>
        <fullName evidence="3">Uncharacterized protein</fullName>
    </submittedName>
</protein>
<feature type="compositionally biased region" description="Basic and acidic residues" evidence="1">
    <location>
        <begin position="134"/>
        <end position="160"/>
    </location>
</feature>
<proteinExistence type="predicted"/>
<accession>A0A176WDU6</accession>
<feature type="compositionally biased region" description="Polar residues" evidence="1">
    <location>
        <begin position="122"/>
        <end position="132"/>
    </location>
</feature>
<evidence type="ECO:0000256" key="2">
    <source>
        <dbReference type="SAM" id="Phobius"/>
    </source>
</evidence>
<dbReference type="EMBL" id="LVLJ01001095">
    <property type="protein sequence ID" value="OAE31418.1"/>
    <property type="molecule type" value="Genomic_DNA"/>
</dbReference>
<dbReference type="Proteomes" id="UP000077202">
    <property type="component" value="Unassembled WGS sequence"/>
</dbReference>
<evidence type="ECO:0000313" key="4">
    <source>
        <dbReference type="Proteomes" id="UP000077202"/>
    </source>
</evidence>
<evidence type="ECO:0000256" key="1">
    <source>
        <dbReference type="SAM" id="MobiDB-lite"/>
    </source>
</evidence>
<keyword evidence="2" id="KW-0472">Membrane</keyword>
<feature type="transmembrane region" description="Helical" evidence="2">
    <location>
        <begin position="20"/>
        <end position="39"/>
    </location>
</feature>
<organism evidence="3 4">
    <name type="scientific">Marchantia polymorpha subsp. ruderalis</name>
    <dbReference type="NCBI Taxonomy" id="1480154"/>
    <lineage>
        <taxon>Eukaryota</taxon>
        <taxon>Viridiplantae</taxon>
        <taxon>Streptophyta</taxon>
        <taxon>Embryophyta</taxon>
        <taxon>Marchantiophyta</taxon>
        <taxon>Marchantiopsida</taxon>
        <taxon>Marchantiidae</taxon>
        <taxon>Marchantiales</taxon>
        <taxon>Marchantiaceae</taxon>
        <taxon>Marchantia</taxon>
    </lineage>
</organism>
<reference evidence="3" key="1">
    <citation type="submission" date="2016-03" db="EMBL/GenBank/DDBJ databases">
        <title>Mechanisms controlling the formation of the plant cell surface in tip-growing cells are functionally conserved among land plants.</title>
        <authorList>
            <person name="Honkanen S."/>
            <person name="Jones V.A."/>
            <person name="Morieri G."/>
            <person name="Champion C."/>
            <person name="Hetherington A.J."/>
            <person name="Kelly S."/>
            <person name="Saint-Marcoux D."/>
            <person name="Proust H."/>
            <person name="Prescott H."/>
            <person name="Dolan L."/>
        </authorList>
    </citation>
    <scope>NUCLEOTIDE SEQUENCE [LARGE SCALE GENOMIC DNA]</scope>
    <source>
        <tissue evidence="3">Whole gametophyte</tissue>
    </source>
</reference>
<feature type="region of interest" description="Disordered" evidence="1">
    <location>
        <begin position="64"/>
        <end position="169"/>
    </location>
</feature>
<keyword evidence="4" id="KW-1185">Reference proteome</keyword>
<feature type="compositionally biased region" description="Basic and acidic residues" evidence="1">
    <location>
        <begin position="64"/>
        <end position="77"/>
    </location>
</feature>
<dbReference type="AlphaFoldDB" id="A0A176WDU6"/>
<sequence>MHGFAYKHLLRPRKQFFKTIALLLRVHFGLGLVLLLFSLGKLCVDFGCGGESNLPPWDDIAEKRKKERREGDWRELDIPASWKSGRAGPGKPSPRSPMQQQKVHPQPQPQPQALLPSIEALPTSSHPQNSPVDDSMHKEERQRERKKERREREKERDKRWNGRGRGRRAGRGTYAQYWRWGLGAGAGAKAQLADRSQRGLRLGVAAAATGLPQS</sequence>
<evidence type="ECO:0000313" key="3">
    <source>
        <dbReference type="EMBL" id="OAE31418.1"/>
    </source>
</evidence>
<keyword evidence="2" id="KW-0812">Transmembrane</keyword>